<feature type="repeat" description="RCC1" evidence="1">
    <location>
        <begin position="421"/>
        <end position="475"/>
    </location>
</feature>
<accession>A0A8C4REX4</accession>
<dbReference type="InterPro" id="IPR028641">
    <property type="entry name" value="RCC2"/>
</dbReference>
<dbReference type="PROSITE" id="PS00626">
    <property type="entry name" value="RCC1_2"/>
    <property type="match status" value="1"/>
</dbReference>
<dbReference type="InterPro" id="IPR000408">
    <property type="entry name" value="Reg_chr_condens"/>
</dbReference>
<dbReference type="Gene3D" id="2.130.10.30">
    <property type="entry name" value="Regulator of chromosome condensation 1/beta-lactamase-inhibitor protein II"/>
    <property type="match status" value="2"/>
</dbReference>
<dbReference type="PANTHER" id="PTHR46207:SF1">
    <property type="entry name" value="PROTEIN RCC2"/>
    <property type="match status" value="1"/>
</dbReference>
<evidence type="ECO:0000313" key="4">
    <source>
        <dbReference type="Proteomes" id="UP000694388"/>
    </source>
</evidence>
<dbReference type="GO" id="GO:0016020">
    <property type="term" value="C:membrane"/>
    <property type="evidence" value="ECO:0007669"/>
    <property type="project" value="TreeGrafter"/>
</dbReference>
<feature type="repeat" description="RCC1" evidence="1">
    <location>
        <begin position="194"/>
        <end position="245"/>
    </location>
</feature>
<evidence type="ECO:0000256" key="1">
    <source>
        <dbReference type="PROSITE-ProRule" id="PRU00235"/>
    </source>
</evidence>
<feature type="compositionally biased region" description="Basic and acidic residues" evidence="2">
    <location>
        <begin position="51"/>
        <end position="71"/>
    </location>
</feature>
<dbReference type="PANTHER" id="PTHR46207">
    <property type="entry name" value="PROTEIN RCC2"/>
    <property type="match status" value="1"/>
</dbReference>
<name>A0A8C4REX4_EPTBU</name>
<evidence type="ECO:0000256" key="2">
    <source>
        <dbReference type="SAM" id="MobiDB-lite"/>
    </source>
</evidence>
<dbReference type="PROSITE" id="PS50012">
    <property type="entry name" value="RCC1_3"/>
    <property type="match status" value="4"/>
</dbReference>
<feature type="repeat" description="RCC1" evidence="1">
    <location>
        <begin position="246"/>
        <end position="321"/>
    </location>
</feature>
<dbReference type="GeneTree" id="ENSGT00940000156151"/>
<feature type="repeat" description="RCC1" evidence="1">
    <location>
        <begin position="322"/>
        <end position="375"/>
    </location>
</feature>
<sequence length="495" mass="53798">MPRRSRPEADGVGPDVKRQELERDVPADGQGDAGAGGRGEIEVDGQGVTGEDGREEINREHKQRSIVEGDGHAVIQGEGQEEGRGDGQGDNGGDGQAVSSSSTSLPRDMQRTRVHVLTNHGQLIICGATNWDLVGRREVPKNQVPFRNIGQNLWSPHRYSGLLRVPVSRVITGPCSAHNLLITTQGKVYSWEEGTVFAFGENRLGQLGLGNQTDAVPSPTQISYTGKPIVRVACGAEFSMVLDCKGGLYSFGCPEYGQLGHNSDGRFVVRSQRTEFACGLAPRRIAFFLEKTRGGQVLPVSNVLVKDMACGANHTLALDVHKRVFSWGFGGYGRLGHAEPRDEMVPRFVKALDRPGHGVARICAGFSCSLAVLDSGSLYFWGSTNTARDATMYPKAVQELCGWRVRSLSCGKSSIVITADDSTISWGPWPTYGELGYGEGRPRSSSVPQELKKLDGIYIQEVAMGFAHSLFLARDETAEDREKIEKLPEYSPRPL</sequence>
<reference evidence="3" key="2">
    <citation type="submission" date="2025-09" db="UniProtKB">
        <authorList>
            <consortium name="Ensembl"/>
        </authorList>
    </citation>
    <scope>IDENTIFICATION</scope>
</reference>
<feature type="region of interest" description="Disordered" evidence="2">
    <location>
        <begin position="1"/>
        <end position="109"/>
    </location>
</feature>
<dbReference type="InterPro" id="IPR009091">
    <property type="entry name" value="RCC1/BLIP-II"/>
</dbReference>
<dbReference type="GO" id="GO:0031267">
    <property type="term" value="F:small GTPase binding"/>
    <property type="evidence" value="ECO:0007669"/>
    <property type="project" value="TreeGrafter"/>
</dbReference>
<proteinExistence type="predicted"/>
<dbReference type="Ensembl" id="ENSEBUT00000028269.1">
    <property type="protein sequence ID" value="ENSEBUP00000027693.1"/>
    <property type="gene ID" value="ENSEBUG00000016950.1"/>
</dbReference>
<dbReference type="AlphaFoldDB" id="A0A8C4REX4"/>
<organism evidence="3 4">
    <name type="scientific">Eptatretus burgeri</name>
    <name type="common">Inshore hagfish</name>
    <dbReference type="NCBI Taxonomy" id="7764"/>
    <lineage>
        <taxon>Eukaryota</taxon>
        <taxon>Metazoa</taxon>
        <taxon>Chordata</taxon>
        <taxon>Craniata</taxon>
        <taxon>Vertebrata</taxon>
        <taxon>Cyclostomata</taxon>
        <taxon>Myxini</taxon>
        <taxon>Myxiniformes</taxon>
        <taxon>Myxinidae</taxon>
        <taxon>Eptatretinae</taxon>
        <taxon>Eptatretus</taxon>
    </lineage>
</organism>
<dbReference type="SUPFAM" id="SSF50985">
    <property type="entry name" value="RCC1/BLIP-II"/>
    <property type="match status" value="1"/>
</dbReference>
<dbReference type="PRINTS" id="PR00633">
    <property type="entry name" value="RCCNDNSATION"/>
</dbReference>
<evidence type="ECO:0000313" key="3">
    <source>
        <dbReference type="Ensembl" id="ENSEBUP00000027693.1"/>
    </source>
</evidence>
<dbReference type="Proteomes" id="UP000694388">
    <property type="component" value="Unplaced"/>
</dbReference>
<dbReference type="Pfam" id="PF00415">
    <property type="entry name" value="RCC1"/>
    <property type="match status" value="3"/>
</dbReference>
<feature type="compositionally biased region" description="Basic and acidic residues" evidence="2">
    <location>
        <begin position="1"/>
        <end position="26"/>
    </location>
</feature>
<reference evidence="3" key="1">
    <citation type="submission" date="2025-08" db="UniProtKB">
        <authorList>
            <consortium name="Ensembl"/>
        </authorList>
    </citation>
    <scope>IDENTIFICATION</scope>
</reference>
<keyword evidence="4" id="KW-1185">Reference proteome</keyword>
<protein>
    <submittedName>
        <fullName evidence="3">Regulator of chromosome condensation 2</fullName>
    </submittedName>
</protein>